<keyword evidence="3" id="KW-1185">Reference proteome</keyword>
<sequence>MAAALVVGLESPPPPFLPRPSSSPCRVRSSHPAPASPASLSSFLPPLAPFRPNVVSNTTHGCCRVSLKLGLDGRPSRTDPLQGDSRYPPSTPAPARAVLLLVINTLLLPDGLLHCRSDS</sequence>
<dbReference type="HOGENOM" id="CLU_2061656_0_0_1"/>
<evidence type="ECO:0000256" key="1">
    <source>
        <dbReference type="SAM" id="MobiDB-lite"/>
    </source>
</evidence>
<dbReference type="AlphaFoldDB" id="A0A067SHV6"/>
<organism evidence="2 3">
    <name type="scientific">Galerina marginata (strain CBS 339.88)</name>
    <dbReference type="NCBI Taxonomy" id="685588"/>
    <lineage>
        <taxon>Eukaryota</taxon>
        <taxon>Fungi</taxon>
        <taxon>Dikarya</taxon>
        <taxon>Basidiomycota</taxon>
        <taxon>Agaricomycotina</taxon>
        <taxon>Agaricomycetes</taxon>
        <taxon>Agaricomycetidae</taxon>
        <taxon>Agaricales</taxon>
        <taxon>Agaricineae</taxon>
        <taxon>Strophariaceae</taxon>
        <taxon>Galerina</taxon>
    </lineage>
</organism>
<dbReference type="EMBL" id="KL142401">
    <property type="protein sequence ID" value="KDR69597.1"/>
    <property type="molecule type" value="Genomic_DNA"/>
</dbReference>
<gene>
    <name evidence="2" type="ORF">GALMADRAFT_916727</name>
</gene>
<feature type="compositionally biased region" description="Low complexity" evidence="1">
    <location>
        <begin position="19"/>
        <end position="39"/>
    </location>
</feature>
<reference evidence="3" key="1">
    <citation type="journal article" date="2014" name="Proc. Natl. Acad. Sci. U.S.A.">
        <title>Extensive sampling of basidiomycete genomes demonstrates inadequacy of the white-rot/brown-rot paradigm for wood decay fungi.</title>
        <authorList>
            <person name="Riley R."/>
            <person name="Salamov A.A."/>
            <person name="Brown D.W."/>
            <person name="Nagy L.G."/>
            <person name="Floudas D."/>
            <person name="Held B.W."/>
            <person name="Levasseur A."/>
            <person name="Lombard V."/>
            <person name="Morin E."/>
            <person name="Otillar R."/>
            <person name="Lindquist E.A."/>
            <person name="Sun H."/>
            <person name="LaButti K.M."/>
            <person name="Schmutz J."/>
            <person name="Jabbour D."/>
            <person name="Luo H."/>
            <person name="Baker S.E."/>
            <person name="Pisabarro A.G."/>
            <person name="Walton J.D."/>
            <person name="Blanchette R.A."/>
            <person name="Henrissat B."/>
            <person name="Martin F."/>
            <person name="Cullen D."/>
            <person name="Hibbett D.S."/>
            <person name="Grigoriev I.V."/>
        </authorList>
    </citation>
    <scope>NUCLEOTIDE SEQUENCE [LARGE SCALE GENOMIC DNA]</scope>
    <source>
        <strain evidence="3">CBS 339.88</strain>
    </source>
</reference>
<dbReference type="Proteomes" id="UP000027222">
    <property type="component" value="Unassembled WGS sequence"/>
</dbReference>
<name>A0A067SHV6_GALM3</name>
<accession>A0A067SHV6</accession>
<protein>
    <submittedName>
        <fullName evidence="2">Uncharacterized protein</fullName>
    </submittedName>
</protein>
<proteinExistence type="predicted"/>
<feature type="region of interest" description="Disordered" evidence="1">
    <location>
        <begin position="1"/>
        <end position="39"/>
    </location>
</feature>
<evidence type="ECO:0000313" key="3">
    <source>
        <dbReference type="Proteomes" id="UP000027222"/>
    </source>
</evidence>
<evidence type="ECO:0000313" key="2">
    <source>
        <dbReference type="EMBL" id="KDR69597.1"/>
    </source>
</evidence>